<feature type="transmembrane region" description="Helical" evidence="1">
    <location>
        <begin position="54"/>
        <end position="75"/>
    </location>
</feature>
<evidence type="ECO:0000256" key="1">
    <source>
        <dbReference type="SAM" id="Phobius"/>
    </source>
</evidence>
<keyword evidence="1" id="KW-1133">Transmembrane helix</keyword>
<comment type="caution">
    <text evidence="2">The sequence shown here is derived from an EMBL/GenBank/DDBJ whole genome shotgun (WGS) entry which is preliminary data.</text>
</comment>
<accession>A0A371Z4F4</accession>
<dbReference type="AlphaFoldDB" id="A0A371Z4F4"/>
<dbReference type="EMBL" id="QUWV01000011">
    <property type="protein sequence ID" value="RFD21372.1"/>
    <property type="molecule type" value="Genomic_DNA"/>
</dbReference>
<gene>
    <name evidence="2" type="ORF">DY926_01255</name>
</gene>
<evidence type="ECO:0000313" key="3">
    <source>
        <dbReference type="Proteomes" id="UP000262371"/>
    </source>
</evidence>
<name>A0A371Z4F4_9PROT</name>
<keyword evidence="3" id="KW-1185">Reference proteome</keyword>
<keyword evidence="1" id="KW-0812">Transmembrane</keyword>
<proteinExistence type="predicted"/>
<organism evidence="2 3">
    <name type="scientific">Komagataeibacter melaceti</name>
    <dbReference type="NCBI Taxonomy" id="2766577"/>
    <lineage>
        <taxon>Bacteria</taxon>
        <taxon>Pseudomonadati</taxon>
        <taxon>Pseudomonadota</taxon>
        <taxon>Alphaproteobacteria</taxon>
        <taxon>Acetobacterales</taxon>
        <taxon>Acetobacteraceae</taxon>
        <taxon>Komagataeibacter</taxon>
    </lineage>
</organism>
<keyword evidence="1" id="KW-0472">Membrane</keyword>
<feature type="transmembrane region" description="Helical" evidence="1">
    <location>
        <begin position="20"/>
        <end position="42"/>
    </location>
</feature>
<dbReference type="Proteomes" id="UP000262371">
    <property type="component" value="Unassembled WGS sequence"/>
</dbReference>
<evidence type="ECO:0000313" key="2">
    <source>
        <dbReference type="EMBL" id="RFD21372.1"/>
    </source>
</evidence>
<reference evidence="2 3" key="1">
    <citation type="submission" date="2018-08" db="EMBL/GenBank/DDBJ databases">
        <title>Komagataeibacter sp. AV 382.</title>
        <authorList>
            <person name="Skraban J."/>
            <person name="Trcek J."/>
        </authorList>
    </citation>
    <scope>NUCLEOTIDE SEQUENCE [LARGE SCALE GENOMIC DNA]</scope>
    <source>
        <strain evidence="2 3">AV 382</strain>
    </source>
</reference>
<protein>
    <submittedName>
        <fullName evidence="2">Uncharacterized protein</fullName>
    </submittedName>
</protein>
<sequence length="82" mass="8748">MLILAMGTVRGSGIFLSKTAAPRVCLCLRMAGIVLLGLSFFLQMQAVKTPVIATINWIGVVSAEIVLTALTCTAIDNIRKIK</sequence>